<dbReference type="InterPro" id="IPR036259">
    <property type="entry name" value="MFS_trans_sf"/>
</dbReference>
<evidence type="ECO:0000256" key="2">
    <source>
        <dbReference type="ARBA" id="ARBA00022475"/>
    </source>
</evidence>
<feature type="transmembrane region" description="Helical" evidence="6">
    <location>
        <begin position="86"/>
        <end position="111"/>
    </location>
</feature>
<reference evidence="8 9" key="2">
    <citation type="submission" date="2017-06" db="EMBL/GenBank/DDBJ databases">
        <authorList>
            <consortium name="Pathogen Informatics"/>
        </authorList>
    </citation>
    <scope>NUCLEOTIDE SEQUENCE [LARGE SCALE GENOMIC DNA]</scope>
    <source>
        <strain evidence="8 9">NCTC13833</strain>
    </source>
</reference>
<accession>A0A240C9Q0</accession>
<evidence type="ECO:0000256" key="4">
    <source>
        <dbReference type="ARBA" id="ARBA00022989"/>
    </source>
</evidence>
<keyword evidence="2" id="KW-1003">Cell membrane</keyword>
<reference evidence="7" key="1">
    <citation type="journal article" date="2014" name="Int. J. Syst. Evol. Microbiol.">
        <title>Complete genome of a new Firmicutes species belonging to the dominant human colonic microbiota ('Ruminococcus bicirculans') reveals two chromosomes and a selective capacity to utilize plant glucans.</title>
        <authorList>
            <consortium name="NISC Comparative Sequencing Program"/>
            <person name="Wegmann U."/>
            <person name="Louis P."/>
            <person name="Goesmann A."/>
            <person name="Henrissat B."/>
            <person name="Duncan S.H."/>
            <person name="Flint H.J."/>
        </authorList>
    </citation>
    <scope>NUCLEOTIDE SEQUENCE</scope>
    <source>
        <strain evidence="7">CCM 4175</strain>
    </source>
</reference>
<evidence type="ECO:0000313" key="8">
    <source>
        <dbReference type="EMBL" id="SNW04312.1"/>
    </source>
</evidence>
<feature type="transmembrane region" description="Helical" evidence="6">
    <location>
        <begin position="40"/>
        <end position="65"/>
    </location>
</feature>
<proteinExistence type="predicted"/>
<dbReference type="Proteomes" id="UP000243706">
    <property type="component" value="Chromosome 1"/>
</dbReference>
<gene>
    <name evidence="7" type="ORF">GCM10007183_10050</name>
    <name evidence="8" type="ORF">SAMEA4412661_01932</name>
</gene>
<dbReference type="PANTHER" id="PTHR23513">
    <property type="entry name" value="INTEGRAL MEMBRANE EFFLUX PROTEIN-RELATED"/>
    <property type="match status" value="1"/>
</dbReference>
<dbReference type="GO" id="GO:0005886">
    <property type="term" value="C:plasma membrane"/>
    <property type="evidence" value="ECO:0007669"/>
    <property type="project" value="UniProtKB-SubCell"/>
</dbReference>
<evidence type="ECO:0000313" key="9">
    <source>
        <dbReference type="Proteomes" id="UP000243706"/>
    </source>
</evidence>
<reference evidence="10" key="3">
    <citation type="journal article" date="2019" name="Int. J. Syst. Evol. Microbiol.">
        <title>The Global Catalogue of Microorganisms (GCM) 10K type strain sequencing project: providing services to taxonomists for standard genome sequencing and annotation.</title>
        <authorList>
            <consortium name="The Broad Institute Genomics Platform"/>
            <consortium name="The Broad Institute Genome Sequencing Center for Infectious Disease"/>
            <person name="Wu L."/>
            <person name="Ma J."/>
        </authorList>
    </citation>
    <scope>NUCLEOTIDE SEQUENCE [LARGE SCALE GENOMIC DNA]</scope>
    <source>
        <strain evidence="10">CCM 4175</strain>
    </source>
</reference>
<keyword evidence="5 6" id="KW-0472">Membrane</keyword>
<dbReference type="Pfam" id="PF07690">
    <property type="entry name" value="MFS_1"/>
    <property type="match status" value="1"/>
</dbReference>
<evidence type="ECO:0000256" key="3">
    <source>
        <dbReference type="ARBA" id="ARBA00022692"/>
    </source>
</evidence>
<dbReference type="OrthoDB" id="2351575at2"/>
<evidence type="ECO:0000256" key="1">
    <source>
        <dbReference type="ARBA" id="ARBA00004651"/>
    </source>
</evidence>
<evidence type="ECO:0000256" key="6">
    <source>
        <dbReference type="SAM" id="Phobius"/>
    </source>
</evidence>
<dbReference type="PANTHER" id="PTHR23513:SF19">
    <property type="entry name" value="MAJOR FACILITATOR SUPERFAMILY (MFS) PROFILE DOMAIN-CONTAINING PROTEIN"/>
    <property type="match status" value="1"/>
</dbReference>
<feature type="transmembrane region" description="Helical" evidence="6">
    <location>
        <begin position="344"/>
        <end position="364"/>
    </location>
</feature>
<feature type="transmembrane region" description="Helical" evidence="6">
    <location>
        <begin position="215"/>
        <end position="237"/>
    </location>
</feature>
<evidence type="ECO:0000256" key="5">
    <source>
        <dbReference type="ARBA" id="ARBA00023136"/>
    </source>
</evidence>
<evidence type="ECO:0000313" key="10">
    <source>
        <dbReference type="Proteomes" id="UP000652995"/>
    </source>
</evidence>
<feature type="transmembrane region" description="Helical" evidence="6">
    <location>
        <begin position="282"/>
        <end position="298"/>
    </location>
</feature>
<dbReference type="AlphaFoldDB" id="A0A240C9Q0"/>
<dbReference type="InterPro" id="IPR011701">
    <property type="entry name" value="MFS"/>
</dbReference>
<evidence type="ECO:0000313" key="7">
    <source>
        <dbReference type="EMBL" id="GGA87842.1"/>
    </source>
</evidence>
<dbReference type="SUPFAM" id="SSF103473">
    <property type="entry name" value="MFS general substrate transporter"/>
    <property type="match status" value="1"/>
</dbReference>
<dbReference type="CDD" id="cd06173">
    <property type="entry name" value="MFS_MefA_like"/>
    <property type="match status" value="1"/>
</dbReference>
<organism evidence="8 9">
    <name type="scientific">Staphylococcus muscae</name>
    <dbReference type="NCBI Taxonomy" id="1294"/>
    <lineage>
        <taxon>Bacteria</taxon>
        <taxon>Bacillati</taxon>
        <taxon>Bacillota</taxon>
        <taxon>Bacilli</taxon>
        <taxon>Bacillales</taxon>
        <taxon>Staphylococcaceae</taxon>
        <taxon>Staphylococcus</taxon>
    </lineage>
</organism>
<dbReference type="GO" id="GO:0022857">
    <property type="term" value="F:transmembrane transporter activity"/>
    <property type="evidence" value="ECO:0007669"/>
    <property type="project" value="InterPro"/>
</dbReference>
<feature type="transmembrane region" description="Helical" evidence="6">
    <location>
        <begin position="304"/>
        <end position="323"/>
    </location>
</feature>
<sequence>MYRLSNNFKHLYYSQLFANTGDIIYIVALIAYVYHLTGEARYSALIPICVTTFLFLSGLVANYWYIKFNELQVMRFSQMLKTFMMINVLCVISLNISIIVLFLCICINSFLDGLINPVKNAMIPMIEDKSNIVLANSKINVMNNTIQVVSWALGGILIASIGYQHVVLITIVTYALSVYFIFKIKINTIPDRVSNSLFQSFSEMIRFNRKNIHSIYLNTTTMVESFAHSAWISAILLVFVKEFLQRETYIFGMINSVFFAGIIFAGLIVSKYSRTIEEKTKIILIFGAIICAVLNMLFGMNKWIVIVLLISFAYGFFDQLRAITMHSTIQVNLEEVHIVKVYTLNNMVYSVGFCIGTLCISHIADEINVTTVYFVAGFAYLLSALVSLVYTKRRTAR</sequence>
<protein>
    <submittedName>
        <fullName evidence="7">Drug antiporter protein</fullName>
    </submittedName>
    <submittedName>
        <fullName evidence="8">Macrolide-efflux protein</fullName>
    </submittedName>
</protein>
<feature type="transmembrane region" description="Helical" evidence="6">
    <location>
        <begin position="370"/>
        <end position="391"/>
    </location>
</feature>
<keyword evidence="10" id="KW-1185">Reference proteome</keyword>
<feature type="transmembrane region" description="Helical" evidence="6">
    <location>
        <begin position="151"/>
        <end position="182"/>
    </location>
</feature>
<feature type="transmembrane region" description="Helical" evidence="6">
    <location>
        <begin position="12"/>
        <end position="34"/>
    </location>
</feature>
<feature type="transmembrane region" description="Helical" evidence="6">
    <location>
        <begin position="249"/>
        <end position="270"/>
    </location>
</feature>
<dbReference type="EMBL" id="LT906464">
    <property type="protein sequence ID" value="SNW04312.1"/>
    <property type="molecule type" value="Genomic_DNA"/>
</dbReference>
<name>A0A240C9Q0_9STAP</name>
<comment type="subcellular location">
    <subcellularLocation>
        <location evidence="1">Cell membrane</location>
        <topology evidence="1">Multi-pass membrane protein</topology>
    </subcellularLocation>
</comment>
<dbReference type="KEGG" id="smus:C7J88_06305"/>
<reference evidence="7" key="4">
    <citation type="submission" date="2024-05" db="EMBL/GenBank/DDBJ databases">
        <authorList>
            <person name="Sun Q."/>
            <person name="Sedlacek I."/>
        </authorList>
    </citation>
    <scope>NUCLEOTIDE SEQUENCE</scope>
    <source>
        <strain evidence="7">CCM 4175</strain>
    </source>
</reference>
<keyword evidence="4 6" id="KW-1133">Transmembrane helix</keyword>
<dbReference type="Gene3D" id="1.20.1250.20">
    <property type="entry name" value="MFS general substrate transporter like domains"/>
    <property type="match status" value="1"/>
</dbReference>
<keyword evidence="3 6" id="KW-0812">Transmembrane</keyword>
<dbReference type="Proteomes" id="UP000652995">
    <property type="component" value="Unassembled WGS sequence"/>
</dbReference>
<dbReference type="RefSeq" id="WP_095117861.1">
    <property type="nucleotide sequence ID" value="NZ_BMCB01000004.1"/>
</dbReference>
<dbReference type="EMBL" id="BMCB01000004">
    <property type="protein sequence ID" value="GGA87842.1"/>
    <property type="molecule type" value="Genomic_DNA"/>
</dbReference>